<keyword evidence="9 14" id="KW-0012">Acyltransferase</keyword>
<keyword evidence="15" id="KW-1185">Reference proteome</keyword>
<dbReference type="PANTHER" id="PTHR31650:SF1">
    <property type="entry name" value="WAX ESTER SYNTHASE_DIACYLGLYCEROL ACYLTRANSFERASE 4-RELATED"/>
    <property type="match status" value="1"/>
</dbReference>
<dbReference type="GO" id="GO:0016746">
    <property type="term" value="F:acyltransferase activity"/>
    <property type="evidence" value="ECO:0007669"/>
    <property type="project" value="UniProtKB-KW"/>
</dbReference>
<organism evidence="14 15">
    <name type="scientific">Piscinibacterium candidicorallinum</name>
    <dbReference type="NCBI Taxonomy" id="1793872"/>
    <lineage>
        <taxon>Bacteria</taxon>
        <taxon>Pseudomonadati</taxon>
        <taxon>Pseudomonadota</taxon>
        <taxon>Betaproteobacteria</taxon>
        <taxon>Burkholderiales</taxon>
        <taxon>Piscinibacterium</taxon>
    </lineage>
</organism>
<proteinExistence type="inferred from homology"/>
<dbReference type="SUPFAM" id="SSF52777">
    <property type="entry name" value="CoA-dependent acyltransferases"/>
    <property type="match status" value="1"/>
</dbReference>
<reference evidence="15" key="1">
    <citation type="journal article" date="2019" name="Int. J. Syst. Evol. Microbiol.">
        <title>The Global Catalogue of Microorganisms (GCM) 10K type strain sequencing project: providing services to taxonomists for standard genome sequencing and annotation.</title>
        <authorList>
            <consortium name="The Broad Institute Genomics Platform"/>
            <consortium name="The Broad Institute Genome Sequencing Center for Infectious Disease"/>
            <person name="Wu L."/>
            <person name="Ma J."/>
        </authorList>
    </citation>
    <scope>NUCLEOTIDE SEQUENCE [LARGE SCALE GENOMIC DNA]</scope>
    <source>
        <strain evidence="15">KCTC 52168</strain>
    </source>
</reference>
<dbReference type="Pfam" id="PF03007">
    <property type="entry name" value="WS_DGAT_cat"/>
    <property type="match status" value="1"/>
</dbReference>
<evidence type="ECO:0000256" key="9">
    <source>
        <dbReference type="ARBA" id="ARBA00023315"/>
    </source>
</evidence>
<evidence type="ECO:0000256" key="11">
    <source>
        <dbReference type="SAM" id="MobiDB-lite"/>
    </source>
</evidence>
<comment type="pathway">
    <text evidence="2">Lipid metabolism.</text>
</comment>
<evidence type="ECO:0000313" key="14">
    <source>
        <dbReference type="EMBL" id="MFC3147271.1"/>
    </source>
</evidence>
<dbReference type="InterPro" id="IPR004255">
    <property type="entry name" value="O-acyltransferase_WSD1_N"/>
</dbReference>
<evidence type="ECO:0000256" key="2">
    <source>
        <dbReference type="ARBA" id="ARBA00005189"/>
    </source>
</evidence>
<keyword evidence="7" id="KW-0319">Glycerol metabolism</keyword>
<evidence type="ECO:0000256" key="7">
    <source>
        <dbReference type="ARBA" id="ARBA00022798"/>
    </source>
</evidence>
<dbReference type="InterPro" id="IPR023213">
    <property type="entry name" value="CAT-like_dom_sf"/>
</dbReference>
<feature type="domain" description="O-acyltransferase WSD1 C-terminal" evidence="13">
    <location>
        <begin position="327"/>
        <end position="468"/>
    </location>
</feature>
<evidence type="ECO:0000259" key="13">
    <source>
        <dbReference type="Pfam" id="PF06974"/>
    </source>
</evidence>
<evidence type="ECO:0000256" key="4">
    <source>
        <dbReference type="ARBA" id="ARBA00013244"/>
    </source>
</evidence>
<dbReference type="EMBL" id="JBHRTI010000003">
    <property type="protein sequence ID" value="MFC3147271.1"/>
    <property type="molecule type" value="Genomic_DNA"/>
</dbReference>
<keyword evidence="5" id="KW-0444">Lipid biosynthesis</keyword>
<accession>A0ABV7H3Y6</accession>
<evidence type="ECO:0000256" key="8">
    <source>
        <dbReference type="ARBA" id="ARBA00023098"/>
    </source>
</evidence>
<evidence type="ECO:0000256" key="1">
    <source>
        <dbReference type="ARBA" id="ARBA00004771"/>
    </source>
</evidence>
<keyword evidence="8" id="KW-0443">Lipid metabolism</keyword>
<comment type="pathway">
    <text evidence="1">Glycerolipid metabolism; triacylglycerol biosynthesis.</text>
</comment>
<evidence type="ECO:0000313" key="15">
    <source>
        <dbReference type="Proteomes" id="UP001595556"/>
    </source>
</evidence>
<dbReference type="Gene3D" id="3.30.559.10">
    <property type="entry name" value="Chloramphenicol acetyltransferase-like domain"/>
    <property type="match status" value="1"/>
</dbReference>
<gene>
    <name evidence="14" type="ORF">ACFOEN_06405</name>
</gene>
<sequence>MGRERMSSVDTAWLRMDSPVNLMMIVGVHVFEDPIEYENLRKVVQARLLFYRRFKQKVQIDPNGAWWVDDEHFDLDQHVHRISLPGKGGKRELEKLVAALSTESLDFTRPLWQFHVVENYQGGNAVVVRIHHCIADGIALIGVLLSMTAPTAEESLAVPAAPSWIKTRSSADNANVWEDFFAPVTKVAARTLKMTGDLASTALGEANEVIQHPDVVAQRAVEVSSLLSHVARDAAQIALMADDTPTSLKGKPGRAKCVAWTEPLPLTEVKTVCKALGCSVNDVLLSCVAGAIRGYLLSVGDTIPCDAEIRAMVPVNLRSAGAEHKLGNKFGLVPLTLPVGIGNPLARLYEVRRRMNDLKGGYQAVIAMGVLGLVGTLPRQVQAAALSMFTNKATAVMTNVPGPSEQLYMAGAKMSQIMFWVPQSGDIGLGVSILSYGGGVQFGVITSKKLCPQPSEIIDRFGPEFERLIMTAMLVGPSLAVDPQAAEFELFPEIKVEFDRMQAEAAKAAAAERAAERARKAATATQVGKSAKRTKAGAADASSEGDDARASSPAKSASKPASVAADAPKKRSRFAQLRAET</sequence>
<dbReference type="Proteomes" id="UP001595556">
    <property type="component" value="Unassembled WGS sequence"/>
</dbReference>
<feature type="region of interest" description="Disordered" evidence="11">
    <location>
        <begin position="519"/>
        <end position="581"/>
    </location>
</feature>
<dbReference type="Pfam" id="PF06974">
    <property type="entry name" value="WS_DGAT_C"/>
    <property type="match status" value="1"/>
</dbReference>
<feature type="domain" description="O-acyltransferase WSD1-like N-terminal" evidence="12">
    <location>
        <begin position="6"/>
        <end position="283"/>
    </location>
</feature>
<dbReference type="InterPro" id="IPR009721">
    <property type="entry name" value="O-acyltransferase_WSD1_C"/>
</dbReference>
<evidence type="ECO:0000256" key="6">
    <source>
        <dbReference type="ARBA" id="ARBA00022679"/>
    </source>
</evidence>
<comment type="caution">
    <text evidence="14">The sequence shown here is derived from an EMBL/GenBank/DDBJ whole genome shotgun (WGS) entry which is preliminary data.</text>
</comment>
<evidence type="ECO:0000256" key="3">
    <source>
        <dbReference type="ARBA" id="ARBA00009587"/>
    </source>
</evidence>
<keyword evidence="6 14" id="KW-0808">Transferase</keyword>
<comment type="catalytic activity">
    <reaction evidence="10">
        <text>an acyl-CoA + a 1,2-diacyl-sn-glycerol = a triacyl-sn-glycerol + CoA</text>
        <dbReference type="Rhea" id="RHEA:10868"/>
        <dbReference type="ChEBI" id="CHEBI:17815"/>
        <dbReference type="ChEBI" id="CHEBI:57287"/>
        <dbReference type="ChEBI" id="CHEBI:58342"/>
        <dbReference type="ChEBI" id="CHEBI:64615"/>
        <dbReference type="EC" id="2.3.1.20"/>
    </reaction>
</comment>
<dbReference type="InterPro" id="IPR014292">
    <property type="entry name" value="Acyl_transf_WS/DGAT"/>
</dbReference>
<dbReference type="EC" id="2.3.1.20" evidence="4"/>
<protein>
    <recommendedName>
        <fullName evidence="4">diacylglycerol O-acyltransferase</fullName>
        <ecNumber evidence="4">2.3.1.20</ecNumber>
    </recommendedName>
</protein>
<evidence type="ECO:0000256" key="5">
    <source>
        <dbReference type="ARBA" id="ARBA00022516"/>
    </source>
</evidence>
<dbReference type="InterPro" id="IPR045034">
    <property type="entry name" value="O-acyltransferase_WSD1-like"/>
</dbReference>
<evidence type="ECO:0000256" key="10">
    <source>
        <dbReference type="ARBA" id="ARBA00048109"/>
    </source>
</evidence>
<dbReference type="PANTHER" id="PTHR31650">
    <property type="entry name" value="O-ACYLTRANSFERASE (WSD1-LIKE) FAMILY PROTEIN"/>
    <property type="match status" value="1"/>
</dbReference>
<comment type="similarity">
    <text evidence="3">Belongs to the long-chain O-acyltransferase family.</text>
</comment>
<dbReference type="NCBIfam" id="TIGR02946">
    <property type="entry name" value="acyl_WS_DGAT"/>
    <property type="match status" value="1"/>
</dbReference>
<name>A0ABV7H3Y6_9BURK</name>
<feature type="compositionally biased region" description="Low complexity" evidence="11">
    <location>
        <begin position="550"/>
        <end position="566"/>
    </location>
</feature>
<dbReference type="RefSeq" id="WP_377302147.1">
    <property type="nucleotide sequence ID" value="NZ_CP180191.1"/>
</dbReference>
<evidence type="ECO:0000259" key="12">
    <source>
        <dbReference type="Pfam" id="PF03007"/>
    </source>
</evidence>